<gene>
    <name evidence="1" type="ORF">SDC9_155968</name>
</gene>
<proteinExistence type="predicted"/>
<reference evidence="1" key="1">
    <citation type="submission" date="2019-08" db="EMBL/GenBank/DDBJ databases">
        <authorList>
            <person name="Kucharzyk K."/>
            <person name="Murdoch R.W."/>
            <person name="Higgins S."/>
            <person name="Loffler F."/>
        </authorList>
    </citation>
    <scope>NUCLEOTIDE SEQUENCE</scope>
</reference>
<sequence length="32" mass="3616">MVSYQSSLVLLVENYVVISSHHAKNLLTEELV</sequence>
<organism evidence="1">
    <name type="scientific">bioreactor metagenome</name>
    <dbReference type="NCBI Taxonomy" id="1076179"/>
    <lineage>
        <taxon>unclassified sequences</taxon>
        <taxon>metagenomes</taxon>
        <taxon>ecological metagenomes</taxon>
    </lineage>
</organism>
<comment type="caution">
    <text evidence="1">The sequence shown here is derived from an EMBL/GenBank/DDBJ whole genome shotgun (WGS) entry which is preliminary data.</text>
</comment>
<dbReference type="EMBL" id="VSSQ01054767">
    <property type="protein sequence ID" value="MPN08683.1"/>
    <property type="molecule type" value="Genomic_DNA"/>
</dbReference>
<evidence type="ECO:0000313" key="1">
    <source>
        <dbReference type="EMBL" id="MPN08683.1"/>
    </source>
</evidence>
<dbReference type="AlphaFoldDB" id="A0A645F873"/>
<protein>
    <submittedName>
        <fullName evidence="1">Uncharacterized protein</fullName>
    </submittedName>
</protein>
<name>A0A645F873_9ZZZZ</name>
<accession>A0A645F873</accession>